<organism evidence="1 2">
    <name type="scientific">Cohnella soli</name>
    <dbReference type="NCBI Taxonomy" id="425005"/>
    <lineage>
        <taxon>Bacteria</taxon>
        <taxon>Bacillati</taxon>
        <taxon>Bacillota</taxon>
        <taxon>Bacilli</taxon>
        <taxon>Bacillales</taxon>
        <taxon>Paenibacillaceae</taxon>
        <taxon>Cohnella</taxon>
    </lineage>
</organism>
<reference evidence="2" key="1">
    <citation type="journal article" date="2019" name="Int. J. Syst. Evol. Microbiol.">
        <title>The Global Catalogue of Microorganisms (GCM) 10K type strain sequencing project: providing services to taxonomists for standard genome sequencing and annotation.</title>
        <authorList>
            <consortium name="The Broad Institute Genomics Platform"/>
            <consortium name="The Broad Institute Genome Sequencing Center for Infectious Disease"/>
            <person name="Wu L."/>
            <person name="Ma J."/>
        </authorList>
    </citation>
    <scope>NUCLEOTIDE SEQUENCE [LARGE SCALE GENOMIC DNA]</scope>
    <source>
        <strain evidence="2">CGMCC 1.18575</strain>
    </source>
</reference>
<protein>
    <submittedName>
        <fullName evidence="1">DUF2306 domain-containing protein</fullName>
    </submittedName>
</protein>
<evidence type="ECO:0000313" key="2">
    <source>
        <dbReference type="Proteomes" id="UP001596113"/>
    </source>
</evidence>
<dbReference type="InterPro" id="IPR018750">
    <property type="entry name" value="DUF2306_membrane"/>
</dbReference>
<dbReference type="RefSeq" id="WP_378136058.1">
    <property type="nucleotide sequence ID" value="NZ_JBHSMI010000028.1"/>
</dbReference>
<comment type="caution">
    <text evidence="1">The sequence shown here is derived from an EMBL/GenBank/DDBJ whole genome shotgun (WGS) entry which is preliminary data.</text>
</comment>
<evidence type="ECO:0000313" key="1">
    <source>
        <dbReference type="EMBL" id="MFC5404910.1"/>
    </source>
</evidence>
<keyword evidence="2" id="KW-1185">Reference proteome</keyword>
<sequence length="68" mass="7928">MLFAFVAMVAGFLQFLKRFRQHRPRVHCVVGRIYVGSIWISGFFPNCIARLGRENYSCECATIRSFPR</sequence>
<dbReference type="Proteomes" id="UP001596113">
    <property type="component" value="Unassembled WGS sequence"/>
</dbReference>
<proteinExistence type="predicted"/>
<dbReference type="EMBL" id="JBHSMI010000028">
    <property type="protein sequence ID" value="MFC5404910.1"/>
    <property type="molecule type" value="Genomic_DNA"/>
</dbReference>
<accession>A0ABW0HX33</accession>
<name>A0ABW0HX33_9BACL</name>
<dbReference type="Pfam" id="PF10067">
    <property type="entry name" value="DUF2306"/>
    <property type="match status" value="1"/>
</dbReference>
<gene>
    <name evidence="1" type="ORF">ACFPOF_19390</name>
</gene>